<dbReference type="Proteomes" id="UP000234681">
    <property type="component" value="Chromosome 8"/>
</dbReference>
<sequence>MIKENTKATTLVLHGRKGPVSEHSRIDLTAEPGRSHRSIKKPEGNLATARNEAGAVGSGIVKY</sequence>
<reference evidence="2 3" key="1">
    <citation type="submission" date="2005-09" db="EMBL/GenBank/DDBJ databases">
        <authorList>
            <person name="Mural R.J."/>
            <person name="Li P.W."/>
            <person name="Adams M.D."/>
            <person name="Amanatides P.G."/>
            <person name="Baden-Tillson H."/>
            <person name="Barnstead M."/>
            <person name="Chin S.H."/>
            <person name="Dew I."/>
            <person name="Evans C.A."/>
            <person name="Ferriera S."/>
            <person name="Flanigan M."/>
            <person name="Fosler C."/>
            <person name="Glodek A."/>
            <person name="Gu Z."/>
            <person name="Holt R.A."/>
            <person name="Jennings D."/>
            <person name="Kraft C.L."/>
            <person name="Lu F."/>
            <person name="Nguyen T."/>
            <person name="Nusskern D.R."/>
            <person name="Pfannkoch C.M."/>
            <person name="Sitter C."/>
            <person name="Sutton G.G."/>
            <person name="Venter J.C."/>
            <person name="Wang Z."/>
            <person name="Woodage T."/>
            <person name="Zheng X.H."/>
            <person name="Zhong F."/>
        </authorList>
    </citation>
    <scope>NUCLEOTIDE SEQUENCE [LARGE SCALE GENOMIC DNA]</scope>
    <source>
        <strain>BN</strain>
        <strain evidence="3">Sprague-Dawley</strain>
    </source>
</reference>
<protein>
    <submittedName>
        <fullName evidence="2">RCG25526</fullName>
    </submittedName>
</protein>
<proteinExistence type="predicted"/>
<accession>A6I2A7</accession>
<organism evidence="2 3">
    <name type="scientific">Rattus norvegicus</name>
    <name type="common">Rat</name>
    <dbReference type="NCBI Taxonomy" id="10116"/>
    <lineage>
        <taxon>Eukaryota</taxon>
        <taxon>Metazoa</taxon>
        <taxon>Chordata</taxon>
        <taxon>Craniata</taxon>
        <taxon>Vertebrata</taxon>
        <taxon>Euteleostomi</taxon>
        <taxon>Mammalia</taxon>
        <taxon>Eutheria</taxon>
        <taxon>Euarchontoglires</taxon>
        <taxon>Glires</taxon>
        <taxon>Rodentia</taxon>
        <taxon>Myomorpha</taxon>
        <taxon>Muroidea</taxon>
        <taxon>Muridae</taxon>
        <taxon>Murinae</taxon>
        <taxon>Rattus</taxon>
    </lineage>
</organism>
<gene>
    <name evidence="2" type="ORF">rCG_25526</name>
</gene>
<feature type="region of interest" description="Disordered" evidence="1">
    <location>
        <begin position="31"/>
        <end position="50"/>
    </location>
</feature>
<evidence type="ECO:0000256" key="1">
    <source>
        <dbReference type="SAM" id="MobiDB-lite"/>
    </source>
</evidence>
<dbReference type="EMBL" id="CH473954">
    <property type="protein sequence ID" value="EDL77470.1"/>
    <property type="molecule type" value="Genomic_DNA"/>
</dbReference>
<dbReference type="AlphaFoldDB" id="A6I2A7"/>
<evidence type="ECO:0000313" key="3">
    <source>
        <dbReference type="Proteomes" id="UP000234681"/>
    </source>
</evidence>
<name>A6I2A7_RAT</name>
<evidence type="ECO:0000313" key="2">
    <source>
        <dbReference type="EMBL" id="EDL77470.1"/>
    </source>
</evidence>